<keyword evidence="4" id="KW-0227">DNA damage</keyword>
<evidence type="ECO:0000256" key="9">
    <source>
        <dbReference type="ARBA" id="ARBA00023268"/>
    </source>
</evidence>
<dbReference type="FunFam" id="1.10.1670.10:FF:000005">
    <property type="entry name" value="N-glycosylase/DNA lyase OGG1"/>
    <property type="match status" value="1"/>
</dbReference>
<evidence type="ECO:0000256" key="4">
    <source>
        <dbReference type="ARBA" id="ARBA00022763"/>
    </source>
</evidence>
<dbReference type="GO" id="GO:0034039">
    <property type="term" value="F:8-oxo-7,8-dihydroguanine DNA N-glycosylase activity"/>
    <property type="evidence" value="ECO:0007669"/>
    <property type="project" value="TreeGrafter"/>
</dbReference>
<feature type="region of interest" description="Disordered" evidence="12">
    <location>
        <begin position="319"/>
        <end position="346"/>
    </location>
</feature>
<comment type="catalytic activity">
    <reaction evidence="11">
        <text>2'-deoxyribonucleotide-(2'-deoxyribose 5'-phosphate)-2'-deoxyribonucleotide-DNA = a 3'-end 2'-deoxyribonucleotide-(2,3-dehydro-2,3-deoxyribose 5'-phosphate)-DNA + a 5'-end 5'-phospho-2'-deoxyribonucleoside-DNA + H(+)</text>
        <dbReference type="Rhea" id="RHEA:66592"/>
        <dbReference type="Rhea" id="RHEA-COMP:13180"/>
        <dbReference type="Rhea" id="RHEA-COMP:16897"/>
        <dbReference type="Rhea" id="RHEA-COMP:17067"/>
        <dbReference type="ChEBI" id="CHEBI:15378"/>
        <dbReference type="ChEBI" id="CHEBI:136412"/>
        <dbReference type="ChEBI" id="CHEBI:157695"/>
        <dbReference type="ChEBI" id="CHEBI:167181"/>
        <dbReference type="EC" id="4.2.99.18"/>
    </reaction>
</comment>
<sequence>MTVPQIKWSHLVVDPTEACLNKVLRCGQTFRWKCIDQIWSCSIKNRIMLLRQNDKEILYSSIPYLPDTATVLKEYLQLDVNASSLYEVWCSKDKHFLKNSSQFRGIRILCQDPWENLICFICSSNNNVKRISQMCDTLCIHYGNYLGTFQGVDHYTFPTPKVLAMDGTEQKLRDLGFGYRAKFIYETAKICVNKPVIYKTLCSKKLKLASKEKCQEFLLQFPGVGPKVADCVALMSLKKHNVVPIDTHVYQIAKRDYKFRTKSRNKTMTKNVYDEIQNFFIHLWGDYAGWAHSILFAADLRDLDNGVNIKTIKDKQQDVISRSGIQTDPEPKLKKRKIKSDSKCEQ</sequence>
<evidence type="ECO:0000256" key="10">
    <source>
        <dbReference type="ARBA" id="ARBA00023295"/>
    </source>
</evidence>
<keyword evidence="9" id="KW-0511">Multifunctional enzyme</keyword>
<dbReference type="CDD" id="cd00056">
    <property type="entry name" value="ENDO3c"/>
    <property type="match status" value="1"/>
</dbReference>
<dbReference type="InterPro" id="IPR023170">
    <property type="entry name" value="HhH_base_excis_C"/>
</dbReference>
<dbReference type="EC" id="4.2.99.18" evidence="3"/>
<dbReference type="SUPFAM" id="SSF48150">
    <property type="entry name" value="DNA-glycosylase"/>
    <property type="match status" value="1"/>
</dbReference>
<dbReference type="Gene3D" id="1.10.340.30">
    <property type="entry name" value="Hypothetical protein, domain 2"/>
    <property type="match status" value="1"/>
</dbReference>
<dbReference type="Pfam" id="PF00730">
    <property type="entry name" value="HhH-GPD"/>
    <property type="match status" value="1"/>
</dbReference>
<dbReference type="GO" id="GO:0006289">
    <property type="term" value="P:nucleotide-excision repair"/>
    <property type="evidence" value="ECO:0007669"/>
    <property type="project" value="InterPro"/>
</dbReference>
<dbReference type="Proteomes" id="UP000478008">
    <property type="component" value="Unassembled WGS sequence"/>
</dbReference>
<evidence type="ECO:0000259" key="13">
    <source>
        <dbReference type="SMART" id="SM00478"/>
    </source>
</evidence>
<evidence type="ECO:0000256" key="6">
    <source>
        <dbReference type="ARBA" id="ARBA00023204"/>
    </source>
</evidence>
<gene>
    <name evidence="14" type="primary">OGG1</name>
    <name evidence="14" type="ORF">DEBR0S1_23134G</name>
</gene>
<dbReference type="InterPro" id="IPR012904">
    <property type="entry name" value="OGG_N"/>
</dbReference>
<dbReference type="Pfam" id="PF07934">
    <property type="entry name" value="OGG_N"/>
    <property type="match status" value="1"/>
</dbReference>
<keyword evidence="7" id="KW-0456">Lyase</keyword>
<dbReference type="AlphaFoldDB" id="A0A7D9GXS8"/>
<dbReference type="GO" id="GO:0006285">
    <property type="term" value="P:base-excision repair, AP site formation"/>
    <property type="evidence" value="ECO:0007669"/>
    <property type="project" value="TreeGrafter"/>
</dbReference>
<dbReference type="InterPro" id="IPR011257">
    <property type="entry name" value="DNA_glycosylase"/>
</dbReference>
<comment type="similarity">
    <text evidence="2">Belongs to the type-1 OGG1 family.</text>
</comment>
<dbReference type="InterPro" id="IPR003265">
    <property type="entry name" value="HhH-GPD_domain"/>
</dbReference>
<evidence type="ECO:0000313" key="14">
    <source>
        <dbReference type="EMBL" id="VUG16686.1"/>
    </source>
</evidence>
<keyword evidence="10" id="KW-0326">Glycosidase</keyword>
<proteinExistence type="inferred from homology"/>
<dbReference type="GO" id="GO:0005634">
    <property type="term" value="C:nucleus"/>
    <property type="evidence" value="ECO:0007669"/>
    <property type="project" value="UniProtKB-SubCell"/>
</dbReference>
<keyword evidence="15" id="KW-1185">Reference proteome</keyword>
<feature type="domain" description="HhH-GPD" evidence="13">
    <location>
        <begin position="122"/>
        <end position="300"/>
    </location>
</feature>
<dbReference type="InterPro" id="IPR052054">
    <property type="entry name" value="Oxidative_DNA_repair_enzyme"/>
</dbReference>
<dbReference type="SUPFAM" id="SSF55945">
    <property type="entry name" value="TATA-box binding protein-like"/>
    <property type="match status" value="1"/>
</dbReference>
<comment type="subcellular location">
    <subcellularLocation>
        <location evidence="1">Nucleus</location>
    </subcellularLocation>
</comment>
<accession>A0A7D9GXS8</accession>
<name>A0A7D9GXS8_DEKBR</name>
<reference evidence="14 15" key="1">
    <citation type="submission" date="2019-07" db="EMBL/GenBank/DDBJ databases">
        <authorList>
            <person name="Friedrich A."/>
            <person name="Schacherer J."/>
        </authorList>
    </citation>
    <scope>NUCLEOTIDE SEQUENCE [LARGE SCALE GENOMIC DNA]</scope>
</reference>
<dbReference type="Gene3D" id="1.10.1670.10">
    <property type="entry name" value="Helix-hairpin-Helix base-excision DNA repair enzymes (C-terminal)"/>
    <property type="match status" value="1"/>
</dbReference>
<protein>
    <recommendedName>
        <fullName evidence="3">DNA-(apurinic or apyrimidinic site) lyase</fullName>
        <ecNumber evidence="3">4.2.99.18</ecNumber>
    </recommendedName>
</protein>
<dbReference type="PANTHER" id="PTHR10242:SF2">
    <property type="entry name" value="N-GLYCOSYLASE_DNA LYASE"/>
    <property type="match status" value="1"/>
</dbReference>
<dbReference type="EMBL" id="CABFWN010000001">
    <property type="protein sequence ID" value="VUG16686.1"/>
    <property type="molecule type" value="Genomic_DNA"/>
</dbReference>
<keyword evidence="8" id="KW-0539">Nucleus</keyword>
<dbReference type="SMART" id="SM00478">
    <property type="entry name" value="ENDO3c"/>
    <property type="match status" value="1"/>
</dbReference>
<evidence type="ECO:0000256" key="7">
    <source>
        <dbReference type="ARBA" id="ARBA00023239"/>
    </source>
</evidence>
<dbReference type="GO" id="GO:0140078">
    <property type="term" value="F:class I DNA-(apurinic or apyrimidinic site) endonuclease activity"/>
    <property type="evidence" value="ECO:0007669"/>
    <property type="project" value="UniProtKB-EC"/>
</dbReference>
<evidence type="ECO:0000256" key="5">
    <source>
        <dbReference type="ARBA" id="ARBA00022801"/>
    </source>
</evidence>
<evidence type="ECO:0000256" key="1">
    <source>
        <dbReference type="ARBA" id="ARBA00004123"/>
    </source>
</evidence>
<evidence type="ECO:0000256" key="11">
    <source>
        <dbReference type="ARBA" id="ARBA00044632"/>
    </source>
</evidence>
<evidence type="ECO:0000256" key="2">
    <source>
        <dbReference type="ARBA" id="ARBA00010679"/>
    </source>
</evidence>
<evidence type="ECO:0000256" key="12">
    <source>
        <dbReference type="SAM" id="MobiDB-lite"/>
    </source>
</evidence>
<dbReference type="PANTHER" id="PTHR10242">
    <property type="entry name" value="8-OXOGUANINE DNA GLYCOSYLASE"/>
    <property type="match status" value="1"/>
</dbReference>
<evidence type="ECO:0000256" key="8">
    <source>
        <dbReference type="ARBA" id="ARBA00023242"/>
    </source>
</evidence>
<organism evidence="14 15">
    <name type="scientific">Dekkera bruxellensis</name>
    <name type="common">Brettanomyces custersii</name>
    <dbReference type="NCBI Taxonomy" id="5007"/>
    <lineage>
        <taxon>Eukaryota</taxon>
        <taxon>Fungi</taxon>
        <taxon>Dikarya</taxon>
        <taxon>Ascomycota</taxon>
        <taxon>Saccharomycotina</taxon>
        <taxon>Pichiomycetes</taxon>
        <taxon>Pichiales</taxon>
        <taxon>Pichiaceae</taxon>
        <taxon>Brettanomyces</taxon>
    </lineage>
</organism>
<evidence type="ECO:0000313" key="15">
    <source>
        <dbReference type="Proteomes" id="UP000478008"/>
    </source>
</evidence>
<dbReference type="GO" id="GO:0003684">
    <property type="term" value="F:damaged DNA binding"/>
    <property type="evidence" value="ECO:0007669"/>
    <property type="project" value="InterPro"/>
</dbReference>
<keyword evidence="6" id="KW-0234">DNA repair</keyword>
<dbReference type="Gene3D" id="3.30.310.40">
    <property type="match status" value="1"/>
</dbReference>
<evidence type="ECO:0000256" key="3">
    <source>
        <dbReference type="ARBA" id="ARBA00012720"/>
    </source>
</evidence>
<keyword evidence="5" id="KW-0378">Hydrolase</keyword>